<feature type="compositionally biased region" description="Polar residues" evidence="1">
    <location>
        <begin position="486"/>
        <end position="495"/>
    </location>
</feature>
<organism evidence="2 3">
    <name type="scientific">Orbilia javanica</name>
    <dbReference type="NCBI Taxonomy" id="47235"/>
    <lineage>
        <taxon>Eukaryota</taxon>
        <taxon>Fungi</taxon>
        <taxon>Dikarya</taxon>
        <taxon>Ascomycota</taxon>
        <taxon>Pezizomycotina</taxon>
        <taxon>Orbiliomycetes</taxon>
        <taxon>Orbiliales</taxon>
        <taxon>Orbiliaceae</taxon>
        <taxon>Orbilia</taxon>
    </lineage>
</organism>
<feature type="compositionally biased region" description="Polar residues" evidence="1">
    <location>
        <begin position="245"/>
        <end position="259"/>
    </location>
</feature>
<feature type="region of interest" description="Disordered" evidence="1">
    <location>
        <begin position="329"/>
        <end position="520"/>
    </location>
</feature>
<feature type="compositionally biased region" description="Basic residues" evidence="1">
    <location>
        <begin position="354"/>
        <end position="376"/>
    </location>
</feature>
<feature type="compositionally biased region" description="Polar residues" evidence="1">
    <location>
        <begin position="27"/>
        <end position="45"/>
    </location>
</feature>
<feature type="region of interest" description="Disordered" evidence="1">
    <location>
        <begin position="547"/>
        <end position="569"/>
    </location>
</feature>
<feature type="compositionally biased region" description="Low complexity" evidence="1">
    <location>
        <begin position="467"/>
        <end position="478"/>
    </location>
</feature>
<dbReference type="AlphaFoldDB" id="A0AAN8N8M8"/>
<sequence>MLRIRNKDDLFTVGTSPWRSRNKRRNLQQYSSTRREQNPQIFSQRNGSSILNPWVIGDIEESAASESSPSDDRSEIEVLNDEVGVSVPSLLASPRPIESHERELRLLRSYREKDIDDRSNETVDVTLHIQGGPQAIKVVDSERLGLYVSPTNMRNGEKAAQEGFCRDPGPCPHGERIGIERGSFVYLHQGTEGVTRQDSSEREGTESPQARFNNSFLFNNLNRIRYSPPRTRGASDNLKPHKPLTPSNVQSPSLTTAPTAISHPLCLGTRTRLLSPPQELEMPGRSKYPCIFRGSRPGEALSSFNIPDRPLVRARKRAAEEAGVTLEEYARGNYRPKRIRDEEGQGSTRPLTSKPKKKRKKSQNSNASRKKARKATISKGKTQAGKRPLSDHGQSGGVEGENGNIEPSIAPENQNSISGRRTSPRNKPSSTITNQSRTSPIMPRKQSKKPPPGSQQTKSEAIRQQTAAVSSSSSSAHIAAEESQKQLRCSSSPERPTTISEITDEEIEERKTQVPDRAATQTINRLFFTPRPGRLLTREEMSRFLDPDLLPRFNPALRKPSDPPKPTKK</sequence>
<dbReference type="EMBL" id="JAVHNR010000003">
    <property type="protein sequence ID" value="KAK6348195.1"/>
    <property type="molecule type" value="Genomic_DNA"/>
</dbReference>
<accession>A0AAN8N8M8</accession>
<feature type="region of interest" description="Disordered" evidence="1">
    <location>
        <begin position="191"/>
        <end position="260"/>
    </location>
</feature>
<feature type="compositionally biased region" description="Polar residues" evidence="1">
    <location>
        <begin position="454"/>
        <end position="466"/>
    </location>
</feature>
<evidence type="ECO:0000313" key="2">
    <source>
        <dbReference type="EMBL" id="KAK6348195.1"/>
    </source>
</evidence>
<feature type="compositionally biased region" description="Low complexity" evidence="1">
    <location>
        <begin position="212"/>
        <end position="222"/>
    </location>
</feature>
<reference evidence="2 3" key="1">
    <citation type="submission" date="2019-10" db="EMBL/GenBank/DDBJ databases">
        <authorList>
            <person name="Palmer J.M."/>
        </authorList>
    </citation>
    <scope>NUCLEOTIDE SEQUENCE [LARGE SCALE GENOMIC DNA]</scope>
    <source>
        <strain evidence="2 3">TWF718</strain>
    </source>
</reference>
<keyword evidence="3" id="KW-1185">Reference proteome</keyword>
<proteinExistence type="predicted"/>
<gene>
    <name evidence="2" type="ORF">TWF718_006005</name>
</gene>
<name>A0AAN8N8M8_9PEZI</name>
<protein>
    <submittedName>
        <fullName evidence="2">Uncharacterized protein</fullName>
    </submittedName>
</protein>
<feature type="compositionally biased region" description="Polar residues" evidence="1">
    <location>
        <begin position="411"/>
        <end position="439"/>
    </location>
</feature>
<comment type="caution">
    <text evidence="2">The sequence shown here is derived from an EMBL/GenBank/DDBJ whole genome shotgun (WGS) entry which is preliminary data.</text>
</comment>
<evidence type="ECO:0000256" key="1">
    <source>
        <dbReference type="SAM" id="MobiDB-lite"/>
    </source>
</evidence>
<feature type="region of interest" description="Disordered" evidence="1">
    <location>
        <begin position="15"/>
        <end position="45"/>
    </location>
</feature>
<dbReference type="Proteomes" id="UP001313282">
    <property type="component" value="Unassembled WGS sequence"/>
</dbReference>
<evidence type="ECO:0000313" key="3">
    <source>
        <dbReference type="Proteomes" id="UP001313282"/>
    </source>
</evidence>